<dbReference type="InterPro" id="IPR041588">
    <property type="entry name" value="Integrase_H2C2"/>
</dbReference>
<dbReference type="CDD" id="cd09274">
    <property type="entry name" value="RNase_HI_RT_Ty3"/>
    <property type="match status" value="1"/>
</dbReference>
<dbReference type="Pfam" id="PF00098">
    <property type="entry name" value="zf-CCHC"/>
    <property type="match status" value="1"/>
</dbReference>
<proteinExistence type="predicted"/>
<dbReference type="SUPFAM" id="SSF56672">
    <property type="entry name" value="DNA/RNA polymerases"/>
    <property type="match status" value="1"/>
</dbReference>
<dbReference type="Gene3D" id="3.30.70.270">
    <property type="match status" value="2"/>
</dbReference>
<dbReference type="GO" id="GO:0015074">
    <property type="term" value="P:DNA integration"/>
    <property type="evidence" value="ECO:0007669"/>
    <property type="project" value="InterPro"/>
</dbReference>
<evidence type="ECO:0000256" key="4">
    <source>
        <dbReference type="ARBA" id="ARBA00022722"/>
    </source>
</evidence>
<keyword evidence="2" id="KW-0808">Transferase</keyword>
<dbReference type="GO" id="GO:0016787">
    <property type="term" value="F:hydrolase activity"/>
    <property type="evidence" value="ECO:0007669"/>
    <property type="project" value="UniProtKB-KW"/>
</dbReference>
<evidence type="ECO:0000256" key="7">
    <source>
        <dbReference type="ARBA" id="ARBA00022918"/>
    </source>
</evidence>
<keyword evidence="7" id="KW-0695">RNA-directed DNA polymerase</keyword>
<dbReference type="SMART" id="SM00343">
    <property type="entry name" value="ZnF_C2HC"/>
    <property type="match status" value="1"/>
</dbReference>
<dbReference type="GO" id="GO:0003676">
    <property type="term" value="F:nucleic acid binding"/>
    <property type="evidence" value="ECO:0007669"/>
    <property type="project" value="InterPro"/>
</dbReference>
<dbReference type="GO" id="GO:0008270">
    <property type="term" value="F:zinc ion binding"/>
    <property type="evidence" value="ECO:0007669"/>
    <property type="project" value="UniProtKB-KW"/>
</dbReference>
<evidence type="ECO:0000259" key="11">
    <source>
        <dbReference type="PROSITE" id="PS50158"/>
    </source>
</evidence>
<dbReference type="WBParaSite" id="HCON_00176300-00001">
    <property type="protein sequence ID" value="HCON_00176300-00001"/>
    <property type="gene ID" value="HCON_00176300"/>
</dbReference>
<evidence type="ECO:0000256" key="3">
    <source>
        <dbReference type="ARBA" id="ARBA00022695"/>
    </source>
</evidence>
<dbReference type="InterPro" id="IPR041373">
    <property type="entry name" value="RT_RNaseH"/>
</dbReference>
<feature type="region of interest" description="Disordered" evidence="10">
    <location>
        <begin position="21"/>
        <end position="91"/>
    </location>
</feature>
<dbReference type="GO" id="GO:0003964">
    <property type="term" value="F:RNA-directed DNA polymerase activity"/>
    <property type="evidence" value="ECO:0007669"/>
    <property type="project" value="UniProtKB-KW"/>
</dbReference>
<dbReference type="GO" id="GO:0042575">
    <property type="term" value="C:DNA polymerase complex"/>
    <property type="evidence" value="ECO:0007669"/>
    <property type="project" value="UniProtKB-ARBA"/>
</dbReference>
<dbReference type="Gene3D" id="1.10.340.70">
    <property type="match status" value="1"/>
</dbReference>
<dbReference type="CDD" id="cd00303">
    <property type="entry name" value="retropepsin_like"/>
    <property type="match status" value="1"/>
</dbReference>
<evidence type="ECO:0000256" key="1">
    <source>
        <dbReference type="ARBA" id="ARBA00012493"/>
    </source>
</evidence>
<feature type="compositionally biased region" description="Basic and acidic residues" evidence="10">
    <location>
        <begin position="33"/>
        <end position="69"/>
    </location>
</feature>
<dbReference type="InterPro" id="IPR043128">
    <property type="entry name" value="Rev_trsase/Diguanyl_cyclase"/>
</dbReference>
<name>A0A7I4Z4V3_HAECO</name>
<evidence type="ECO:0000256" key="8">
    <source>
        <dbReference type="PROSITE-ProRule" id="PRU00047"/>
    </source>
</evidence>
<evidence type="ECO:0000313" key="15">
    <source>
        <dbReference type="WBParaSite" id="HCON_00176300-00001"/>
    </source>
</evidence>
<dbReference type="Pfam" id="PF17921">
    <property type="entry name" value="Integrase_H2C2"/>
    <property type="match status" value="1"/>
</dbReference>
<dbReference type="Gene3D" id="3.30.420.10">
    <property type="entry name" value="Ribonuclease H-like superfamily/Ribonuclease H"/>
    <property type="match status" value="1"/>
</dbReference>
<dbReference type="PROSITE" id="PS50878">
    <property type="entry name" value="RT_POL"/>
    <property type="match status" value="1"/>
</dbReference>
<dbReference type="FunFam" id="1.10.340.70:FF:000001">
    <property type="entry name" value="Retrovirus-related Pol polyprotein from transposon gypsy-like Protein"/>
    <property type="match status" value="1"/>
</dbReference>
<evidence type="ECO:0000259" key="12">
    <source>
        <dbReference type="PROSITE" id="PS50878"/>
    </source>
</evidence>
<dbReference type="GO" id="GO:0004519">
    <property type="term" value="F:endonuclease activity"/>
    <property type="evidence" value="ECO:0007669"/>
    <property type="project" value="UniProtKB-KW"/>
</dbReference>
<dbReference type="InterPro" id="IPR021109">
    <property type="entry name" value="Peptidase_aspartic_dom_sf"/>
</dbReference>
<dbReference type="Gene3D" id="3.10.20.370">
    <property type="match status" value="1"/>
</dbReference>
<dbReference type="InterPro" id="IPR001584">
    <property type="entry name" value="Integrase_cat-core"/>
</dbReference>
<dbReference type="PROSITE" id="PS50158">
    <property type="entry name" value="ZF_CCHC"/>
    <property type="match status" value="1"/>
</dbReference>
<dbReference type="FunFam" id="3.30.70.270:FF:000020">
    <property type="entry name" value="Transposon Tf2-6 polyprotein-like Protein"/>
    <property type="match status" value="1"/>
</dbReference>
<dbReference type="InterPro" id="IPR036397">
    <property type="entry name" value="RNaseH_sf"/>
</dbReference>
<feature type="domain" description="CCHC-type" evidence="11">
    <location>
        <begin position="93"/>
        <end position="109"/>
    </location>
</feature>
<dbReference type="InterPro" id="IPR001878">
    <property type="entry name" value="Znf_CCHC"/>
</dbReference>
<dbReference type="Proteomes" id="UP000025227">
    <property type="component" value="Unplaced"/>
</dbReference>
<dbReference type="Gene3D" id="4.10.60.10">
    <property type="entry name" value="Zinc finger, CCHC-type"/>
    <property type="match status" value="1"/>
</dbReference>
<dbReference type="EC" id="2.7.7.49" evidence="1"/>
<keyword evidence="14" id="KW-1185">Reference proteome</keyword>
<keyword evidence="5" id="KW-0255">Endonuclease</keyword>
<keyword evidence="8" id="KW-0862">Zinc</keyword>
<dbReference type="GO" id="GO:0019899">
    <property type="term" value="F:enzyme binding"/>
    <property type="evidence" value="ECO:0007669"/>
    <property type="project" value="UniProtKB-ARBA"/>
</dbReference>
<feature type="coiled-coil region" evidence="9">
    <location>
        <begin position="1439"/>
        <end position="1466"/>
    </location>
</feature>
<keyword evidence="4" id="KW-0540">Nuclease</keyword>
<keyword evidence="8" id="KW-0863">Zinc-finger</keyword>
<feature type="compositionally biased region" description="Basic and acidic residues" evidence="10">
    <location>
        <begin position="80"/>
        <end position="91"/>
    </location>
</feature>
<dbReference type="GO" id="GO:0005737">
    <property type="term" value="C:cytoplasm"/>
    <property type="evidence" value="ECO:0007669"/>
    <property type="project" value="UniProtKB-ARBA"/>
</dbReference>
<dbReference type="PROSITE" id="PS50994">
    <property type="entry name" value="INTEGRASE"/>
    <property type="match status" value="1"/>
</dbReference>
<sequence length="1657" mass="187462">MYKVRKGLYQDLVFEIKLRHGQSKQRGATYHEGPSRTDSDKLVNPEARYEVGRPKTVDTWKRDAQRASREAPNVNTGRTTESRREEKGNKEQRRCYNCSRFGHIGKDCPLRETVVKQIASKPPEKGQRSSTDVAQIVDRARSLGVRAGEPSEMPLVGSMVPAWAHLMDMRVPAILDTGSMISILPVGLLARAQKEAFDMEKLEVLPEESMVPVYDASCNRMNFLGAIKMQVYLEGGNTAIVAFHIADTNDKDILLGMNALDRLGVQLVIRSEIGDDTEKDARGVTVVRRLYVPPHGSAILHAHCECEGEQQEGIVWPGKGGITAGVFRIHNQSLQVPVINDSDQPMIFREGEEVGRWGTEKWRENWEELNPLMMDSESQEYSEPERKLILYEQIRESSKVESLSEDLISVLEEFPNAFSICDRELTGTNRVQMDIDTGSSKPIKMKTRPVPFGIREKLKKLLSDLENRKIIEKSCSEWAFPIVLVEKKDGSLRLCVDYRELNKRIKLDSYPLPNIDAVLQSMSGKSYFSTLDLCSGYWQIPLTAEAREKSAFTTPEGLFQFRVTPSGLSTSPAVFQRLMDTVLRDLLGAEVFCYIDDIVICTDTRERHIDLLREVCTKLQDAGLRLKAQKCVLMQTRVNFLGHVIDRDGIHMDPAKVESITKYPVPKNAKELRTFLGMASFYRKFCLGFAKAAESLFSLTSPKATWRWTDEHRVAFGKVKEMISTSPVLSQPNIEKARDGSKPFVICTDASTVGLGAVLSQEGEDKQLHPIYFASKGLSKAERRYHVTDLEALAVMFAIRRFHMFIYGLPTIVLTDHQPLTALFNRTNVSARVLRWSLEIQRYNLVIKYVKGKSNVVADALSRGAAVWSDEEPIQEIGDAVVNTVQVVQSKTKWIKELEEDSEIAPILEAVARGDEKRVFLLTGLKNPVRAADFVIEEGELKMFQKDGTLVYVAPKSARYEIFHEAHAGTFAGHFSAHKLLNRLKKEVFWPTMVQDINKSTRECQRCFAHNARLKIVPPLKPIATTKPYEIVGVDVLELGNTTSGNRYAITVIDHFSKFAAAYPVPNKSAETIARTLFVRWIAEGCRWPKVIMSDKGAEFENRVMEELTKITKIEQITTKGYNPRENGITERLNGTIVAMLRRSTVVPVEWDVRLPFCMFAYNITPHQATGESPYFILHGVDPGYPSGVIPNGGVSWYTMDESRDDYKAQLLQAMAEVHDRVKEYNERIRGKMKMEYDRRNKVDISKHPKVGDRVYMSSPKEKAMSAHPKLTCDWAGPFRVIEASENSAVISRIGENVEPIRVQFDMLRIVPPYFSDDLQGAENRAKSDKGHLEYTCGEGCLNDVKLGELAGIQFPGAFSQKPMGSLWNEWRAASIFIRMDLDMASKIKFWKDGAVCFDEEALQIVLRVAYSKCLDWTEFICVTDGIRKHEKIESFGFEKTYDSALKKLKKELEEEEKKKRQIKQGPTAFAAPASAALLEKDGPKRGITTRVATSFKQLREILTEWTTHATWIIVWPEEKNFKEEEICEIVKACGHHLAEGGQIVTAWPPVIEKNVENWKSMVEIWSMLDETIKRQAAAGQFYSAAGTKVENGRVFWEIGSPETALYYYGSNFAVGCAKSLYECIRKKLSGKVELPEIKRVEYQPMWESAREGAACQ</sequence>
<organism evidence="14 15">
    <name type="scientific">Haemonchus contortus</name>
    <name type="common">Barber pole worm</name>
    <dbReference type="NCBI Taxonomy" id="6289"/>
    <lineage>
        <taxon>Eukaryota</taxon>
        <taxon>Metazoa</taxon>
        <taxon>Ecdysozoa</taxon>
        <taxon>Nematoda</taxon>
        <taxon>Chromadorea</taxon>
        <taxon>Rhabditida</taxon>
        <taxon>Rhabditina</taxon>
        <taxon>Rhabditomorpha</taxon>
        <taxon>Strongyloidea</taxon>
        <taxon>Trichostrongylidae</taxon>
        <taxon>Haemonchus</taxon>
    </lineage>
</organism>
<dbReference type="InterPro" id="IPR012337">
    <property type="entry name" value="RNaseH-like_sf"/>
</dbReference>
<keyword evidence="3" id="KW-0548">Nucleotidyltransferase</keyword>
<keyword evidence="9" id="KW-0175">Coiled coil</keyword>
<dbReference type="InterPro" id="IPR043502">
    <property type="entry name" value="DNA/RNA_pol_sf"/>
</dbReference>
<dbReference type="InterPro" id="IPR000477">
    <property type="entry name" value="RT_dom"/>
</dbReference>
<reference evidence="15" key="1">
    <citation type="submission" date="2020-12" db="UniProtKB">
        <authorList>
            <consortium name="WormBaseParasite"/>
        </authorList>
    </citation>
    <scope>IDENTIFICATION</scope>
    <source>
        <strain evidence="15">MHco3</strain>
    </source>
</reference>
<dbReference type="FunFam" id="3.10.20.370:FF:000001">
    <property type="entry name" value="Retrovirus-related Pol polyprotein from transposon 17.6-like protein"/>
    <property type="match status" value="1"/>
</dbReference>
<protein>
    <recommendedName>
        <fullName evidence="1">RNA-directed DNA polymerase</fullName>
        <ecNumber evidence="1">2.7.7.49</ecNumber>
    </recommendedName>
</protein>
<accession>A0A7I4Z4V3</accession>
<dbReference type="SUPFAM" id="SSF53098">
    <property type="entry name" value="Ribonuclease H-like"/>
    <property type="match status" value="1"/>
</dbReference>
<feature type="domain" description="Reverse transcriptase" evidence="12">
    <location>
        <begin position="466"/>
        <end position="645"/>
    </location>
</feature>
<dbReference type="Gene3D" id="2.40.70.10">
    <property type="entry name" value="Acid Proteases"/>
    <property type="match status" value="1"/>
</dbReference>
<dbReference type="PANTHER" id="PTHR37984:SF5">
    <property type="entry name" value="PROTEIN NYNRIN-LIKE"/>
    <property type="match status" value="1"/>
</dbReference>
<dbReference type="SUPFAM" id="SSF57756">
    <property type="entry name" value="Retrovirus zinc finger-like domains"/>
    <property type="match status" value="1"/>
</dbReference>
<dbReference type="Pfam" id="PF00665">
    <property type="entry name" value="rve"/>
    <property type="match status" value="1"/>
</dbReference>
<dbReference type="OMA" id="AGNTHEN"/>
<evidence type="ECO:0000256" key="10">
    <source>
        <dbReference type="SAM" id="MobiDB-lite"/>
    </source>
</evidence>
<dbReference type="InterPro" id="IPR050951">
    <property type="entry name" value="Retrovirus_Pol_polyprotein"/>
</dbReference>
<evidence type="ECO:0000256" key="5">
    <source>
        <dbReference type="ARBA" id="ARBA00022759"/>
    </source>
</evidence>
<evidence type="ECO:0000256" key="2">
    <source>
        <dbReference type="ARBA" id="ARBA00022679"/>
    </source>
</evidence>
<evidence type="ECO:0000256" key="6">
    <source>
        <dbReference type="ARBA" id="ARBA00022801"/>
    </source>
</evidence>
<evidence type="ECO:0000256" key="9">
    <source>
        <dbReference type="SAM" id="Coils"/>
    </source>
</evidence>
<dbReference type="Gene3D" id="3.10.10.10">
    <property type="entry name" value="HIV Type 1 Reverse Transcriptase, subunit A, domain 1"/>
    <property type="match status" value="1"/>
</dbReference>
<dbReference type="Pfam" id="PF17917">
    <property type="entry name" value="RT_RNaseH"/>
    <property type="match status" value="1"/>
</dbReference>
<keyword evidence="8" id="KW-0479">Metal-binding</keyword>
<evidence type="ECO:0000313" key="14">
    <source>
        <dbReference type="Proteomes" id="UP000025227"/>
    </source>
</evidence>
<evidence type="ECO:0000259" key="13">
    <source>
        <dbReference type="PROSITE" id="PS50994"/>
    </source>
</evidence>
<dbReference type="Pfam" id="PF00078">
    <property type="entry name" value="RVT_1"/>
    <property type="match status" value="1"/>
</dbReference>
<dbReference type="InterPro" id="IPR036875">
    <property type="entry name" value="Znf_CCHC_sf"/>
</dbReference>
<dbReference type="PANTHER" id="PTHR37984">
    <property type="entry name" value="PROTEIN CBG26694"/>
    <property type="match status" value="1"/>
</dbReference>
<dbReference type="CDD" id="cd01647">
    <property type="entry name" value="RT_LTR"/>
    <property type="match status" value="1"/>
</dbReference>
<feature type="domain" description="Integrase catalytic" evidence="13">
    <location>
        <begin position="1024"/>
        <end position="1182"/>
    </location>
</feature>
<keyword evidence="6" id="KW-0378">Hydrolase</keyword>
<dbReference type="OrthoDB" id="9950135at2759"/>